<dbReference type="PANTHER" id="PTHR22772:SF5">
    <property type="entry name" value="HECT DOMAIN E3 UBIQUITIN PROTEIN LIGASE 4"/>
    <property type="match status" value="1"/>
</dbReference>
<dbReference type="OMA" id="ARTHNAC"/>
<feature type="region of interest" description="Disordered" evidence="2">
    <location>
        <begin position="1147"/>
        <end position="1166"/>
    </location>
</feature>
<dbReference type="PANTHER" id="PTHR22772">
    <property type="entry name" value="NOVEL ZZ TYPE ZINC FINGER DOMAIN CONTAINING PROTEIN"/>
    <property type="match status" value="1"/>
</dbReference>
<keyword evidence="4" id="KW-1185">Reference proteome</keyword>
<organism evidence="3 4">
    <name type="scientific">Eptatretus burgeri</name>
    <name type="common">Inshore hagfish</name>
    <dbReference type="NCBI Taxonomy" id="7764"/>
    <lineage>
        <taxon>Eukaryota</taxon>
        <taxon>Metazoa</taxon>
        <taxon>Chordata</taxon>
        <taxon>Craniata</taxon>
        <taxon>Vertebrata</taxon>
        <taxon>Cyclostomata</taxon>
        <taxon>Myxini</taxon>
        <taxon>Myxiniformes</taxon>
        <taxon>Myxinidae</taxon>
        <taxon>Eptatretinae</taxon>
        <taxon>Eptatretus</taxon>
    </lineage>
</organism>
<evidence type="ECO:0008006" key="5">
    <source>
        <dbReference type="Google" id="ProtNLM"/>
    </source>
</evidence>
<evidence type="ECO:0000256" key="1">
    <source>
        <dbReference type="SAM" id="Coils"/>
    </source>
</evidence>
<proteinExistence type="predicted"/>
<evidence type="ECO:0000313" key="4">
    <source>
        <dbReference type="Proteomes" id="UP000694388"/>
    </source>
</evidence>
<reference evidence="3" key="2">
    <citation type="submission" date="2025-09" db="UniProtKB">
        <authorList>
            <consortium name="Ensembl"/>
        </authorList>
    </citation>
    <scope>IDENTIFICATION</scope>
</reference>
<dbReference type="GeneTree" id="ENSGT00940000155045"/>
<feature type="region of interest" description="Disordered" evidence="2">
    <location>
        <begin position="1172"/>
        <end position="1279"/>
    </location>
</feature>
<feature type="compositionally biased region" description="Basic and acidic residues" evidence="2">
    <location>
        <begin position="1210"/>
        <end position="1235"/>
    </location>
</feature>
<keyword evidence="1" id="KW-0175">Coiled coil</keyword>
<sequence length="1599" mass="177499">MLSSRLPFSLSLEPSDCLDSLEEALSDWLGHGGVEVAGQRLEDSNASGRVEDATNMQERKEKAAAALVALACARGSFRGLLHTVHLLQQERDLAPLPVAPLIYRLLKSEESVCTPLDFGASQLDISWGYNDGLLPSETPEAGPGRSAVTDGKFIFLTNGCGCGISKLGSGLHGTLRGWVYAKNTGLEASWLGWTFGHLFSRPLSYDDHPSALINILDSNSLQVLVSVLLPFDPITPAPCTLHLASDMGRFYWIWTTKSDNQTGVKGQRPVFVDTFELLGDHKVESIGERVVLNCCPGPDDHSFVPGYNSNTPEFHGASPRDNGAMQSVPSLVELCRNPMYILDSNLVVLSSTIGTTSNMARSLFTSPSAFLSPKGQWMAFSLKDGHQVGHGETSIPFAKDKNPGYLGLAYDSTSDILWCCNGDSIDQLSGSRKMAAHLVCKHLRLDPVSLPSQDKHFSIASVIRSLLRYMAVSTYQELRMGVEIFDNTSNSCDWLQLLCWAWQVGERAVALADQTATLCVLIVMQHLFHRFEAYQMQENDEVVKMSAKGMRVKDGVVVFLWNIVENFDWRDICSQACETISTGLFILYPEEVMITRLLGQLITKGEDEECIRGLRDNVLLYLAERLGGEDEGVHGGHLPEEMVSLIVQVAVSEACTLIGQSAIMPLPQFCQLLNSVPVWSPCLRYLSALQSFVLSSAVLFPASASDDSDSSLHGETLKDFQDAVLRLAGTVLPACQDVLTFSQSLAQQILNSHCSSISIRLEALETLIRHSMVGCLIPSLLTTLCHPQLLCLSFAQSLLPILTRLYLLTGKISLHVRQQDEESTARQNESPDRFLHGIKIPQPWAFGRRIETEHPVRDNYHFRDTFTVPGARSLFLLFDSRCSTQYDYDKLTVYAGIGTGGRKVGEYGGNSQGFGGHTALGSAWPKKLVRVVGDSVTFVFEVKSGREYNTPDSIVWGFACTVRAQENEEEGEGGLPFLVDITLTLASLSCSLLHVLNRGPDMTPEEETCKELLSSELLQRCQWQLEPSGIICATPSPSPLSLHPMLPGHSGNFDFPPSTPEAQSVTSSPPGFLEAFPTFPRVRLPPSLLSLLRSFAPHSNLLFRPSIHAILQPDVLEELIMSCVLKHFQLHGTLAAIVGGLQHSTNLHQDKDGQKPELMEEMEGKEKWCVGEEDVDEIDTPGKKNHQRKHGERKVKKQRLAMKKVQHIGRKSETQRIEQEKRVKDKAEVDKKQEVIKSAPKQIGLHESNHGKMEKENQKSGRKHDQESQETDEDKQRAVDKLELRKSARVEQESNAEVDRLKLIIKETYTRLDALQRQLQNVAELEQRWEQAVEDEAGASNTILTSSSTNYDSTLNCTFPFFEYHLHEIQIKEMRLLCFLLGKQFDEDDLEHSTRSLREAFTENVMEKKKSADKVRQASLLRTRRLVRGVINRALLLLQVSISPQPPNSPARTHNACEVGGSTCSPLTPHRSFSDVLSHDPCDRVIEYGYKAREKGKEFSQSTQFIVRGEDEVFFQLNLLFCFLGSKPHSGVSSNSFLCAASTRFRRGDARCIALVLSRELLTAARTLSMSSLVLPQLATLLQDGPRISELQCGGMVDQ</sequence>
<feature type="compositionally biased region" description="Basic and acidic residues" evidence="2">
    <location>
        <begin position="1148"/>
        <end position="1166"/>
    </location>
</feature>
<evidence type="ECO:0000313" key="3">
    <source>
        <dbReference type="Ensembl" id="ENSEBUP00000010810.1"/>
    </source>
</evidence>
<evidence type="ECO:0000256" key="2">
    <source>
        <dbReference type="SAM" id="MobiDB-lite"/>
    </source>
</evidence>
<dbReference type="Ensembl" id="ENSEBUT00000011364.1">
    <property type="protein sequence ID" value="ENSEBUP00000010810.1"/>
    <property type="gene ID" value="ENSEBUG00000006944.1"/>
</dbReference>
<accession>A0A8C4Q6L6</accession>
<reference evidence="3" key="1">
    <citation type="submission" date="2025-08" db="UniProtKB">
        <authorList>
            <consortium name="Ensembl"/>
        </authorList>
    </citation>
    <scope>IDENTIFICATION</scope>
</reference>
<dbReference type="Proteomes" id="UP000694388">
    <property type="component" value="Unplaced"/>
</dbReference>
<dbReference type="InterPro" id="IPR040099">
    <property type="entry name" value="ZZEF1"/>
</dbReference>
<feature type="compositionally biased region" description="Basic and acidic residues" evidence="2">
    <location>
        <begin position="1247"/>
        <end position="1267"/>
    </location>
</feature>
<feature type="coiled-coil region" evidence="1">
    <location>
        <begin position="1298"/>
        <end position="1335"/>
    </location>
</feature>
<feature type="compositionally biased region" description="Basic residues" evidence="2">
    <location>
        <begin position="1183"/>
        <end position="1209"/>
    </location>
</feature>
<protein>
    <recommendedName>
        <fullName evidence="5">HECT domain-containing protein</fullName>
    </recommendedName>
</protein>
<name>A0A8C4Q6L6_EPTBU</name>